<keyword evidence="1" id="KW-1133">Transmembrane helix</keyword>
<evidence type="ECO:0000313" key="3">
    <source>
        <dbReference type="Proteomes" id="UP000664480"/>
    </source>
</evidence>
<comment type="caution">
    <text evidence="2">The sequence shown here is derived from an EMBL/GenBank/DDBJ whole genome shotgun (WGS) entry which is preliminary data.</text>
</comment>
<dbReference type="InterPro" id="IPR007462">
    <property type="entry name" value="COV1-like"/>
</dbReference>
<dbReference type="EMBL" id="JAFKCU010000003">
    <property type="protein sequence ID" value="MBN7816614.1"/>
    <property type="molecule type" value="Genomic_DNA"/>
</dbReference>
<keyword evidence="1" id="KW-0812">Transmembrane</keyword>
<dbReference type="Proteomes" id="UP000664480">
    <property type="component" value="Unassembled WGS sequence"/>
</dbReference>
<protein>
    <submittedName>
        <fullName evidence="2">DUF502 domain-containing protein</fullName>
    </submittedName>
</protein>
<keyword evidence="3" id="KW-1185">Reference proteome</keyword>
<feature type="transmembrane region" description="Helical" evidence="1">
    <location>
        <begin position="12"/>
        <end position="29"/>
    </location>
</feature>
<sequence>MKKLLAIISQTIKGGIFFLFPIILVIVFFEKAMHLLQPISAAFGEKLGLDSGIFETPYFLTLLFLILFCLLAGYIANQGVGKKMVLWIEDHILTLFPGYQLMKNTLQNSAGLDSEKNFPVVLVPIDGWMLAFKVDELSTGEFVVFVPGAPNTWEGNVIIFEKSKVKETNLSQKDVQKVMRQLGVNSNLILEKLQENPTAI</sequence>
<dbReference type="RefSeq" id="WP_206587288.1">
    <property type="nucleotide sequence ID" value="NZ_JAFKCU010000003.1"/>
</dbReference>
<reference evidence="2 3" key="1">
    <citation type="submission" date="2021-03" db="EMBL/GenBank/DDBJ databases">
        <title>novel species isolated from a fishpond in China.</title>
        <authorList>
            <person name="Lu H."/>
            <person name="Cai Z."/>
        </authorList>
    </citation>
    <scope>NUCLEOTIDE SEQUENCE [LARGE SCALE GENOMIC DNA]</scope>
    <source>
        <strain evidence="2 3">YJ13C</strain>
    </source>
</reference>
<keyword evidence="1" id="KW-0472">Membrane</keyword>
<evidence type="ECO:0000313" key="2">
    <source>
        <dbReference type="EMBL" id="MBN7816614.1"/>
    </source>
</evidence>
<evidence type="ECO:0000256" key="1">
    <source>
        <dbReference type="SAM" id="Phobius"/>
    </source>
</evidence>
<gene>
    <name evidence="2" type="ORF">J0A69_14290</name>
</gene>
<name>A0ABS3CJA5_9BACT</name>
<proteinExistence type="predicted"/>
<accession>A0ABS3CJA5</accession>
<feature type="transmembrane region" description="Helical" evidence="1">
    <location>
        <begin position="58"/>
        <end position="76"/>
    </location>
</feature>
<organism evidence="2 3">
    <name type="scientific">Algoriphagus pacificus</name>
    <dbReference type="NCBI Taxonomy" id="2811234"/>
    <lineage>
        <taxon>Bacteria</taxon>
        <taxon>Pseudomonadati</taxon>
        <taxon>Bacteroidota</taxon>
        <taxon>Cytophagia</taxon>
        <taxon>Cytophagales</taxon>
        <taxon>Cyclobacteriaceae</taxon>
        <taxon>Algoriphagus</taxon>
    </lineage>
</organism>
<dbReference type="Pfam" id="PF04367">
    <property type="entry name" value="DUF502"/>
    <property type="match status" value="1"/>
</dbReference>